<dbReference type="AlphaFoldDB" id="A0A164L8V8"/>
<protein>
    <submittedName>
        <fullName evidence="1">Uncharacterized protein</fullName>
    </submittedName>
</protein>
<accession>A0A164L8V8</accession>
<comment type="caution">
    <text evidence="1">The sequence shown here is derived from an EMBL/GenBank/DDBJ whole genome shotgun (WGS) entry which is preliminary data.</text>
</comment>
<evidence type="ECO:0000313" key="1">
    <source>
        <dbReference type="EMBL" id="KZS03896.1"/>
    </source>
</evidence>
<proteinExistence type="predicted"/>
<reference evidence="1 2" key="1">
    <citation type="submission" date="2016-03" db="EMBL/GenBank/DDBJ databases">
        <title>EvidentialGene: Evidence-directed Construction of Genes on Genomes.</title>
        <authorList>
            <person name="Gilbert D.G."/>
            <person name="Choi J.-H."/>
            <person name="Mockaitis K."/>
            <person name="Colbourne J."/>
            <person name="Pfrender M."/>
        </authorList>
    </citation>
    <scope>NUCLEOTIDE SEQUENCE [LARGE SCALE GENOMIC DNA]</scope>
    <source>
        <strain evidence="1 2">Xinb3</strain>
        <tissue evidence="1">Complete organism</tissue>
    </source>
</reference>
<sequence length="108" mass="12380">MIVWRTIFERRGFTRRHKVGTGNSTQILTQTSQTHLPDFSVLCVLFFSRSKWERKRRATAEMSLISAELEGTQSTVCLFVTTTKMNLFGARATYLFRVCTGLTVEPAR</sequence>
<dbReference type="Proteomes" id="UP000076858">
    <property type="component" value="Unassembled WGS sequence"/>
</dbReference>
<evidence type="ECO:0000313" key="2">
    <source>
        <dbReference type="Proteomes" id="UP000076858"/>
    </source>
</evidence>
<gene>
    <name evidence="1" type="ORF">APZ42_033242</name>
</gene>
<keyword evidence="2" id="KW-1185">Reference proteome</keyword>
<organism evidence="1 2">
    <name type="scientific">Daphnia magna</name>
    <dbReference type="NCBI Taxonomy" id="35525"/>
    <lineage>
        <taxon>Eukaryota</taxon>
        <taxon>Metazoa</taxon>
        <taxon>Ecdysozoa</taxon>
        <taxon>Arthropoda</taxon>
        <taxon>Crustacea</taxon>
        <taxon>Branchiopoda</taxon>
        <taxon>Diplostraca</taxon>
        <taxon>Cladocera</taxon>
        <taxon>Anomopoda</taxon>
        <taxon>Daphniidae</taxon>
        <taxon>Daphnia</taxon>
    </lineage>
</organism>
<name>A0A164L8V8_9CRUS</name>
<dbReference type="EMBL" id="LRGB01003163">
    <property type="protein sequence ID" value="KZS03896.1"/>
    <property type="molecule type" value="Genomic_DNA"/>
</dbReference>